<dbReference type="PANTHER" id="PTHR42901">
    <property type="entry name" value="ALCOHOL DEHYDROGENASE"/>
    <property type="match status" value="1"/>
</dbReference>
<evidence type="ECO:0000259" key="4">
    <source>
        <dbReference type="SMART" id="SM00822"/>
    </source>
</evidence>
<name>A0A1C3VIA8_9BRAD</name>
<keyword evidence="2" id="KW-0560">Oxidoreductase</keyword>
<evidence type="ECO:0000256" key="3">
    <source>
        <dbReference type="RuleBase" id="RU000363"/>
    </source>
</evidence>
<sequence>MTEQSSQTVVLTGAAGGMGRAITEALIDSGRRVVLVDRDARALRELAATGGDKVFPIELDISNAKAVDRLPDAIPDHFRPVGVLINNAGHDIGGRTRFDIGSADDWSSIIQTNLIGLMRVTRAILPGMVQRDAGHIVNISSINAVRIVPDMAAYSASKAGVHMFTETLRGELAETAIRVTELQPGLTRTNIILTRYRGDTQKEKDYFDQFRMALDPADIARSIVFALDQPAHVQIAEMMILPVNRY</sequence>
<dbReference type="EMBL" id="FMAE01000004">
    <property type="protein sequence ID" value="SCB27580.1"/>
    <property type="molecule type" value="Genomic_DNA"/>
</dbReference>
<dbReference type="PRINTS" id="PR00080">
    <property type="entry name" value="SDRFAMILY"/>
</dbReference>
<comment type="similarity">
    <text evidence="1 3">Belongs to the short-chain dehydrogenases/reductases (SDR) family.</text>
</comment>
<reference evidence="5 6" key="1">
    <citation type="submission" date="2016-08" db="EMBL/GenBank/DDBJ databases">
        <authorList>
            <person name="Seilhamer J.J."/>
        </authorList>
    </citation>
    <scope>NUCLEOTIDE SEQUENCE [LARGE SCALE GENOMIC DNA]</scope>
    <source>
        <strain evidence="5 6">CCBAU 10071</strain>
    </source>
</reference>
<dbReference type="Proteomes" id="UP000183174">
    <property type="component" value="Unassembled WGS sequence"/>
</dbReference>
<dbReference type="PROSITE" id="PS00061">
    <property type="entry name" value="ADH_SHORT"/>
    <property type="match status" value="1"/>
</dbReference>
<dbReference type="Gene3D" id="3.40.50.720">
    <property type="entry name" value="NAD(P)-binding Rossmann-like Domain"/>
    <property type="match status" value="1"/>
</dbReference>
<evidence type="ECO:0000256" key="1">
    <source>
        <dbReference type="ARBA" id="ARBA00006484"/>
    </source>
</evidence>
<organism evidence="5 6">
    <name type="scientific">Bradyrhizobium yuanmingense</name>
    <dbReference type="NCBI Taxonomy" id="108015"/>
    <lineage>
        <taxon>Bacteria</taxon>
        <taxon>Pseudomonadati</taxon>
        <taxon>Pseudomonadota</taxon>
        <taxon>Alphaproteobacteria</taxon>
        <taxon>Hyphomicrobiales</taxon>
        <taxon>Nitrobacteraceae</taxon>
        <taxon>Bradyrhizobium</taxon>
    </lineage>
</organism>
<dbReference type="FunFam" id="3.40.50.720:FF:000047">
    <property type="entry name" value="NADP-dependent L-serine/L-allo-threonine dehydrogenase"/>
    <property type="match status" value="1"/>
</dbReference>
<dbReference type="Pfam" id="PF00106">
    <property type="entry name" value="adh_short"/>
    <property type="match status" value="1"/>
</dbReference>
<dbReference type="InterPro" id="IPR036291">
    <property type="entry name" value="NAD(P)-bd_dom_sf"/>
</dbReference>
<dbReference type="AlphaFoldDB" id="A0A1C3VIA8"/>
<evidence type="ECO:0000256" key="2">
    <source>
        <dbReference type="ARBA" id="ARBA00023002"/>
    </source>
</evidence>
<gene>
    <name evidence="5" type="ORF">GA0061099_100445</name>
</gene>
<dbReference type="SUPFAM" id="SSF51735">
    <property type="entry name" value="NAD(P)-binding Rossmann-fold domains"/>
    <property type="match status" value="1"/>
</dbReference>
<dbReference type="InterPro" id="IPR002347">
    <property type="entry name" value="SDR_fam"/>
</dbReference>
<dbReference type="PRINTS" id="PR00081">
    <property type="entry name" value="GDHRDH"/>
</dbReference>
<dbReference type="InterPro" id="IPR057326">
    <property type="entry name" value="KR_dom"/>
</dbReference>
<proteinExistence type="inferred from homology"/>
<dbReference type="GO" id="GO:0016616">
    <property type="term" value="F:oxidoreductase activity, acting on the CH-OH group of donors, NAD or NADP as acceptor"/>
    <property type="evidence" value="ECO:0007669"/>
    <property type="project" value="UniProtKB-ARBA"/>
</dbReference>
<accession>A0A1C3VIA8</accession>
<dbReference type="SMART" id="SM00822">
    <property type="entry name" value="PKS_KR"/>
    <property type="match status" value="1"/>
</dbReference>
<dbReference type="InterPro" id="IPR020904">
    <property type="entry name" value="Sc_DH/Rdtase_CS"/>
</dbReference>
<evidence type="ECO:0000313" key="6">
    <source>
        <dbReference type="Proteomes" id="UP000183174"/>
    </source>
</evidence>
<dbReference type="PANTHER" id="PTHR42901:SF1">
    <property type="entry name" value="ALCOHOL DEHYDROGENASE"/>
    <property type="match status" value="1"/>
</dbReference>
<feature type="domain" description="Ketoreductase" evidence="4">
    <location>
        <begin position="7"/>
        <end position="183"/>
    </location>
</feature>
<dbReference type="RefSeq" id="WP_074447767.1">
    <property type="nucleotide sequence ID" value="NZ_FMAE01000004.1"/>
</dbReference>
<protein>
    <submittedName>
        <fullName evidence="5">3-hydroxy acid dehydrogenase / malonic semialdehyde reductase</fullName>
    </submittedName>
</protein>
<evidence type="ECO:0000313" key="5">
    <source>
        <dbReference type="EMBL" id="SCB27580.1"/>
    </source>
</evidence>